<protein>
    <submittedName>
        <fullName evidence="1">Uncharacterized protein</fullName>
    </submittedName>
</protein>
<name>A0A1G5DGY7_9RHOB</name>
<evidence type="ECO:0000313" key="2">
    <source>
        <dbReference type="Proteomes" id="UP000199502"/>
    </source>
</evidence>
<dbReference type="OrthoDB" id="9853107at2"/>
<accession>A0A1G5DGY7</accession>
<reference evidence="1 2" key="1">
    <citation type="submission" date="2016-10" db="EMBL/GenBank/DDBJ databases">
        <authorList>
            <person name="de Groot N.N."/>
        </authorList>
    </citation>
    <scope>NUCLEOTIDE SEQUENCE [LARGE SCALE GENOMIC DNA]</scope>
    <source>
        <strain evidence="1 2">CGMCC 1.8925</strain>
    </source>
</reference>
<keyword evidence="2" id="KW-1185">Reference proteome</keyword>
<dbReference type="Proteomes" id="UP000199502">
    <property type="component" value="Unassembled WGS sequence"/>
</dbReference>
<evidence type="ECO:0000313" key="1">
    <source>
        <dbReference type="EMBL" id="SCY14003.1"/>
    </source>
</evidence>
<organism evidence="1 2">
    <name type="scientific">Paracoccus tibetensis</name>
    <dbReference type="NCBI Taxonomy" id="336292"/>
    <lineage>
        <taxon>Bacteria</taxon>
        <taxon>Pseudomonadati</taxon>
        <taxon>Pseudomonadota</taxon>
        <taxon>Alphaproteobacteria</taxon>
        <taxon>Rhodobacterales</taxon>
        <taxon>Paracoccaceae</taxon>
        <taxon>Paracoccus</taxon>
    </lineage>
</organism>
<dbReference type="AlphaFoldDB" id="A0A1G5DGY7"/>
<dbReference type="RefSeq" id="WP_139165883.1">
    <property type="nucleotide sequence ID" value="NZ_FMVT01000002.1"/>
</dbReference>
<sequence length="231" mass="26197">MKFFNEKTQQYKLVNEGIAAAAAGMKSHSQLDERCLIFTVHLTGPAQHEQLCRTMFGKVEQFLESIGLKCPAHPASGLASYLDVNGSKFTGADRDPTQVHCHGMIFCPHGMTDHQYQELIEQLTSAAIELVHSRYLLPRNVASVVSVTRFDRNKRREADGSALALSRWVSYAQKEEVRVSATTGLGIYLPFDMRHSYPKHVRERLEKKRDLILGELNTSNHFKVFRRPRPS</sequence>
<proteinExistence type="predicted"/>
<gene>
    <name evidence="1" type="ORF">SAMN05660710_00805</name>
</gene>
<dbReference type="EMBL" id="FMVT01000002">
    <property type="protein sequence ID" value="SCY14003.1"/>
    <property type="molecule type" value="Genomic_DNA"/>
</dbReference>